<keyword evidence="2" id="KW-1185">Reference proteome</keyword>
<accession>A0A8H4VIA6</accession>
<gene>
    <name evidence="1" type="ORF">D9613_006745</name>
</gene>
<proteinExistence type="predicted"/>
<organism evidence="1 2">
    <name type="scientific">Agrocybe pediades</name>
    <dbReference type="NCBI Taxonomy" id="84607"/>
    <lineage>
        <taxon>Eukaryota</taxon>
        <taxon>Fungi</taxon>
        <taxon>Dikarya</taxon>
        <taxon>Basidiomycota</taxon>
        <taxon>Agaricomycotina</taxon>
        <taxon>Agaricomycetes</taxon>
        <taxon>Agaricomycetidae</taxon>
        <taxon>Agaricales</taxon>
        <taxon>Agaricineae</taxon>
        <taxon>Strophariaceae</taxon>
        <taxon>Agrocybe</taxon>
    </lineage>
</organism>
<name>A0A8H4VIA6_9AGAR</name>
<dbReference type="EMBL" id="JAACJL010000058">
    <property type="protein sequence ID" value="KAF4610512.1"/>
    <property type="molecule type" value="Genomic_DNA"/>
</dbReference>
<comment type="caution">
    <text evidence="1">The sequence shown here is derived from an EMBL/GenBank/DDBJ whole genome shotgun (WGS) entry which is preliminary data.</text>
</comment>
<evidence type="ECO:0000313" key="2">
    <source>
        <dbReference type="Proteomes" id="UP000521872"/>
    </source>
</evidence>
<evidence type="ECO:0000313" key="1">
    <source>
        <dbReference type="EMBL" id="KAF4610512.1"/>
    </source>
</evidence>
<reference evidence="1 2" key="1">
    <citation type="submission" date="2019-12" db="EMBL/GenBank/DDBJ databases">
        <authorList>
            <person name="Floudas D."/>
            <person name="Bentzer J."/>
            <person name="Ahren D."/>
            <person name="Johansson T."/>
            <person name="Persson P."/>
            <person name="Tunlid A."/>
        </authorList>
    </citation>
    <scope>NUCLEOTIDE SEQUENCE [LARGE SCALE GENOMIC DNA]</scope>
    <source>
        <strain evidence="1 2">CBS 102.39</strain>
    </source>
</reference>
<sequence>MIHLVFQPIRETALTPVQEYRVTQIPPDRDIAQRTMEYNDSSDAVGEQMALNAFNVTPSANNRGSIVPNGTEQGCFHLRPPKSSAKNTKFTALTFQCVTNVLDARNLPDIPRSVTIAINFTQLVADMQQMRHIPLFLDSLGLE</sequence>
<protein>
    <submittedName>
        <fullName evidence="1">Uncharacterized protein</fullName>
    </submittedName>
</protein>
<dbReference type="AlphaFoldDB" id="A0A8H4VIA6"/>
<dbReference type="Proteomes" id="UP000521872">
    <property type="component" value="Unassembled WGS sequence"/>
</dbReference>